<feature type="transmembrane region" description="Helical" evidence="1">
    <location>
        <begin position="54"/>
        <end position="77"/>
    </location>
</feature>
<keyword evidence="1" id="KW-1133">Transmembrane helix</keyword>
<sequence>MSDRSPGRFESVVGAPIARSIDPKLALKFMLSLLIALVELLSASVAGWTCIAPAIASIVQLIAACISASSSCPVSGWQFGLRW</sequence>
<organism evidence="2">
    <name type="scientific">Leptolyngbya sp. NK1-12</name>
    <dbReference type="NCBI Taxonomy" id="2547451"/>
    <lineage>
        <taxon>Bacteria</taxon>
        <taxon>Bacillati</taxon>
        <taxon>Cyanobacteriota</taxon>
        <taxon>Cyanophyceae</taxon>
        <taxon>Leptolyngbyales</taxon>
        <taxon>Leptolyngbyaceae</taxon>
        <taxon>Leptolyngbya group</taxon>
        <taxon>Leptolyngbya</taxon>
    </lineage>
</organism>
<evidence type="ECO:0000256" key="1">
    <source>
        <dbReference type="SAM" id="Phobius"/>
    </source>
</evidence>
<keyword evidence="1" id="KW-0472">Membrane</keyword>
<accession>A0AA97AHW3</accession>
<keyword evidence="1" id="KW-0812">Transmembrane</keyword>
<gene>
    <name evidence="2" type="ORF">HJG54_20310</name>
</gene>
<dbReference type="AlphaFoldDB" id="A0AA97AHW3"/>
<proteinExistence type="predicted"/>
<evidence type="ECO:0000313" key="2">
    <source>
        <dbReference type="EMBL" id="WNZ24959.1"/>
    </source>
</evidence>
<dbReference type="EMBL" id="CP053586">
    <property type="protein sequence ID" value="WNZ24959.1"/>
    <property type="molecule type" value="Genomic_DNA"/>
</dbReference>
<dbReference type="RefSeq" id="WP_316431006.1">
    <property type="nucleotide sequence ID" value="NZ_CP053586.1"/>
</dbReference>
<protein>
    <submittedName>
        <fullName evidence="2">Uncharacterized protein</fullName>
    </submittedName>
</protein>
<feature type="transmembrane region" description="Helical" evidence="1">
    <location>
        <begin position="29"/>
        <end position="48"/>
    </location>
</feature>
<name>A0AA97AHW3_9CYAN</name>
<reference evidence="2" key="1">
    <citation type="submission" date="2020-05" db="EMBL/GenBank/DDBJ databases">
        <authorList>
            <person name="Zhu T."/>
            <person name="Keshari N."/>
            <person name="Lu X."/>
        </authorList>
    </citation>
    <scope>NUCLEOTIDE SEQUENCE</scope>
    <source>
        <strain evidence="2">NK1-12</strain>
    </source>
</reference>